<protein>
    <recommendedName>
        <fullName evidence="2">Interferon-related developmental regulator N-terminal domain-containing protein</fullName>
    </recommendedName>
</protein>
<organism evidence="3 4">
    <name type="scientific">Urochloa decumbens</name>
    <dbReference type="NCBI Taxonomy" id="240449"/>
    <lineage>
        <taxon>Eukaryota</taxon>
        <taxon>Viridiplantae</taxon>
        <taxon>Streptophyta</taxon>
        <taxon>Embryophyta</taxon>
        <taxon>Tracheophyta</taxon>
        <taxon>Spermatophyta</taxon>
        <taxon>Magnoliopsida</taxon>
        <taxon>Liliopsida</taxon>
        <taxon>Poales</taxon>
        <taxon>Poaceae</taxon>
        <taxon>PACMAD clade</taxon>
        <taxon>Panicoideae</taxon>
        <taxon>Panicodae</taxon>
        <taxon>Paniceae</taxon>
        <taxon>Melinidinae</taxon>
        <taxon>Urochloa</taxon>
    </lineage>
</organism>
<evidence type="ECO:0000256" key="1">
    <source>
        <dbReference type="ARBA" id="ARBA00008828"/>
    </source>
</evidence>
<dbReference type="PANTHER" id="PTHR12354">
    <property type="entry name" value="INTERFERON-RELATED DEVELOPMENTAL REGULATOR"/>
    <property type="match status" value="1"/>
</dbReference>
<comment type="similarity">
    <text evidence="1">Belongs to the IFRD family.</text>
</comment>
<evidence type="ECO:0000259" key="2">
    <source>
        <dbReference type="Pfam" id="PF05004"/>
    </source>
</evidence>
<dbReference type="EMBL" id="OZ075125">
    <property type="protein sequence ID" value="CAL4932595.1"/>
    <property type="molecule type" value="Genomic_DNA"/>
</dbReference>
<dbReference type="InterPro" id="IPR039777">
    <property type="entry name" value="IFRD"/>
</dbReference>
<dbReference type="Proteomes" id="UP001497457">
    <property type="component" value="Chromosome 15b"/>
</dbReference>
<feature type="domain" description="Interferon-related developmental regulator N-terminal" evidence="2">
    <location>
        <begin position="18"/>
        <end position="293"/>
    </location>
</feature>
<dbReference type="InterPro" id="IPR007701">
    <property type="entry name" value="Interferon-rel_develop_reg_N"/>
</dbReference>
<sequence length="407" mass="44628">MARSGRKPETKPPSFERVDACIRNLQDRHEYWHKITRTPATREAAMAGIVGELQAGHLPISVLDMRCLAIFAFSGVSIKKGTPKEARLAYRAVSLLLLTLHDGSPGPLLDEAFPALSKAIQADDAPPATLIAAIDCLATASFTGACHVEEAMKAIWHVMVKPPVRSRSTKLKTREAPETSLEVLAAAVSAWTFLLATTTNTQQQQKKADRGTSSWSTSIASLMEMLDADDRRVRIAAGEALAVCVELNLLTNNDMDVLVAKVSELADEPASKGANNTLLREQKELFGRISAFLNHDEPPTTLVRTPSARQGVMKVSTWVRLAQLNFLSKILGNGFLKHAQDNPRLNEAFRSGRVEGKPLSIQDDGSGGMTIDDFFPWPLYRDRDCPWISGNIFSRQGPQALLQLGWH</sequence>
<dbReference type="AlphaFoldDB" id="A0ABC8XTT3"/>
<name>A0ABC8XTT3_9POAL</name>
<evidence type="ECO:0000313" key="3">
    <source>
        <dbReference type="EMBL" id="CAL4932595.1"/>
    </source>
</evidence>
<reference evidence="3 4" key="2">
    <citation type="submission" date="2024-10" db="EMBL/GenBank/DDBJ databases">
        <authorList>
            <person name="Ryan C."/>
        </authorList>
    </citation>
    <scope>NUCLEOTIDE SEQUENCE [LARGE SCALE GENOMIC DNA]</scope>
</reference>
<dbReference type="PANTHER" id="PTHR12354:SF11">
    <property type="entry name" value="OS02G0219050 PROTEIN"/>
    <property type="match status" value="1"/>
</dbReference>
<accession>A0ABC8XTT3</accession>
<proteinExistence type="inferred from homology"/>
<reference evidence="4" key="1">
    <citation type="submission" date="2024-06" db="EMBL/GenBank/DDBJ databases">
        <authorList>
            <person name="Ryan C."/>
        </authorList>
    </citation>
    <scope>NUCLEOTIDE SEQUENCE [LARGE SCALE GENOMIC DNA]</scope>
</reference>
<dbReference type="Pfam" id="PF05004">
    <property type="entry name" value="IFRD"/>
    <property type="match status" value="1"/>
</dbReference>
<keyword evidence="4" id="KW-1185">Reference proteome</keyword>
<evidence type="ECO:0000313" key="4">
    <source>
        <dbReference type="Proteomes" id="UP001497457"/>
    </source>
</evidence>
<gene>
    <name evidence="3" type="ORF">URODEC1_LOCUS27727</name>
</gene>
<dbReference type="SUPFAM" id="SSF48371">
    <property type="entry name" value="ARM repeat"/>
    <property type="match status" value="1"/>
</dbReference>
<dbReference type="InterPro" id="IPR016024">
    <property type="entry name" value="ARM-type_fold"/>
</dbReference>